<reference evidence="1" key="1">
    <citation type="submission" date="2020-08" db="EMBL/GenBank/DDBJ databases">
        <title>Multicomponent nature underlies the extraordinary mechanical properties of spider dragline silk.</title>
        <authorList>
            <person name="Kono N."/>
            <person name="Nakamura H."/>
            <person name="Mori M."/>
            <person name="Yoshida Y."/>
            <person name="Ohtoshi R."/>
            <person name="Malay A.D."/>
            <person name="Moran D.A.P."/>
            <person name="Tomita M."/>
            <person name="Numata K."/>
            <person name="Arakawa K."/>
        </authorList>
    </citation>
    <scope>NUCLEOTIDE SEQUENCE</scope>
</reference>
<keyword evidence="2" id="KW-1185">Reference proteome</keyword>
<accession>A0A8X6Q7S9</accession>
<sequence>MSVSASGALTRRLVHPTAPVLLTKSSPLGTLNHRPTFSSRKDSTTIESIVHPLSGPNVCAQASPRSYKIKADRRCAPRIYAGDSDKNHKLLCARGFDETQ</sequence>
<name>A0A8X6Q7S9_NEPPI</name>
<dbReference type="Proteomes" id="UP000887013">
    <property type="component" value="Unassembled WGS sequence"/>
</dbReference>
<organism evidence="1 2">
    <name type="scientific">Nephila pilipes</name>
    <name type="common">Giant wood spider</name>
    <name type="synonym">Nephila maculata</name>
    <dbReference type="NCBI Taxonomy" id="299642"/>
    <lineage>
        <taxon>Eukaryota</taxon>
        <taxon>Metazoa</taxon>
        <taxon>Ecdysozoa</taxon>
        <taxon>Arthropoda</taxon>
        <taxon>Chelicerata</taxon>
        <taxon>Arachnida</taxon>
        <taxon>Araneae</taxon>
        <taxon>Araneomorphae</taxon>
        <taxon>Entelegynae</taxon>
        <taxon>Araneoidea</taxon>
        <taxon>Nephilidae</taxon>
        <taxon>Nephila</taxon>
    </lineage>
</organism>
<dbReference type="AlphaFoldDB" id="A0A8X6Q7S9"/>
<dbReference type="OrthoDB" id="6437036at2759"/>
<dbReference type="EMBL" id="BMAW01028313">
    <property type="protein sequence ID" value="GFU06867.1"/>
    <property type="molecule type" value="Genomic_DNA"/>
</dbReference>
<proteinExistence type="predicted"/>
<protein>
    <submittedName>
        <fullName evidence="1">Uncharacterized protein</fullName>
    </submittedName>
</protein>
<comment type="caution">
    <text evidence="1">The sequence shown here is derived from an EMBL/GenBank/DDBJ whole genome shotgun (WGS) entry which is preliminary data.</text>
</comment>
<evidence type="ECO:0000313" key="1">
    <source>
        <dbReference type="EMBL" id="GFU06867.1"/>
    </source>
</evidence>
<gene>
    <name evidence="1" type="ORF">NPIL_425721</name>
</gene>
<evidence type="ECO:0000313" key="2">
    <source>
        <dbReference type="Proteomes" id="UP000887013"/>
    </source>
</evidence>